<name>A0A6M0H404_9CLOT</name>
<dbReference type="SUPFAM" id="SSF51658">
    <property type="entry name" value="Xylose isomerase-like"/>
    <property type="match status" value="1"/>
</dbReference>
<evidence type="ECO:0000313" key="2">
    <source>
        <dbReference type="EMBL" id="NEU05349.1"/>
    </source>
</evidence>
<dbReference type="EMBL" id="JAAGPU010000019">
    <property type="protein sequence ID" value="NEU05349.1"/>
    <property type="molecule type" value="Genomic_DNA"/>
</dbReference>
<dbReference type="InterPro" id="IPR050312">
    <property type="entry name" value="IolE/XylAMocC-like"/>
</dbReference>
<dbReference type="AlphaFoldDB" id="A0A6M0H404"/>
<dbReference type="InterPro" id="IPR036237">
    <property type="entry name" value="Xyl_isomerase-like_sf"/>
</dbReference>
<feature type="domain" description="Xylose isomerase-like TIM barrel" evidence="1">
    <location>
        <begin position="24"/>
        <end position="251"/>
    </location>
</feature>
<dbReference type="Pfam" id="PF01261">
    <property type="entry name" value="AP_endonuc_2"/>
    <property type="match status" value="1"/>
</dbReference>
<comment type="caution">
    <text evidence="2">The sequence shown here is derived from an EMBL/GenBank/DDBJ whole genome shotgun (WGS) entry which is preliminary data.</text>
</comment>
<protein>
    <submittedName>
        <fullName evidence="2">TIM barrel protein</fullName>
    </submittedName>
</protein>
<keyword evidence="3" id="KW-1185">Reference proteome</keyword>
<sequence length="255" mass="29640">MKKIYLSHLLEDKDMEKVLKNYPIGIEIIEFGIGQSLDCKEESLKNYKERLNKIIEKPSLSVHGPFLDLCPASFDSLIKDATMKRFESSYWMAKEIGAERIIFHTCFNKMVYFKSSWEYNSKIFWKEFLSNKDDSIKIHIENEYDSDYEHIVNLIDGVNHPAFSVCLDIGHANYCSKIPLEDWIKGLGKRIGHVHLHNNYGIKDNHNGILNGDISILDVLNQINETSKDATWTLEVGKYDEIISSLEWLKENKFL</sequence>
<evidence type="ECO:0000313" key="3">
    <source>
        <dbReference type="Proteomes" id="UP000481872"/>
    </source>
</evidence>
<accession>A0A6M0H404</accession>
<dbReference type="PANTHER" id="PTHR12110">
    <property type="entry name" value="HYDROXYPYRUVATE ISOMERASE"/>
    <property type="match status" value="1"/>
</dbReference>
<dbReference type="Gene3D" id="3.20.20.150">
    <property type="entry name" value="Divalent-metal-dependent TIM barrel enzymes"/>
    <property type="match status" value="1"/>
</dbReference>
<proteinExistence type="predicted"/>
<organism evidence="2 3">
    <name type="scientific">Clostridium senegalense</name>
    <dbReference type="NCBI Taxonomy" id="1465809"/>
    <lineage>
        <taxon>Bacteria</taxon>
        <taxon>Bacillati</taxon>
        <taxon>Bacillota</taxon>
        <taxon>Clostridia</taxon>
        <taxon>Eubacteriales</taxon>
        <taxon>Clostridiaceae</taxon>
        <taxon>Clostridium</taxon>
    </lineage>
</organism>
<dbReference type="InterPro" id="IPR013022">
    <property type="entry name" value="Xyl_isomerase-like_TIM-brl"/>
</dbReference>
<evidence type="ECO:0000259" key="1">
    <source>
        <dbReference type="Pfam" id="PF01261"/>
    </source>
</evidence>
<dbReference type="RefSeq" id="WP_199870196.1">
    <property type="nucleotide sequence ID" value="NZ_JAAGPU010000019.1"/>
</dbReference>
<reference evidence="2 3" key="1">
    <citation type="submission" date="2020-02" db="EMBL/GenBank/DDBJ databases">
        <title>Genome assembly of a novel Clostridium senegalense strain.</title>
        <authorList>
            <person name="Gupta T.B."/>
            <person name="Jauregui R."/>
            <person name="Maclean P."/>
            <person name="Nawarathana A."/>
            <person name="Brightwell G."/>
        </authorList>
    </citation>
    <scope>NUCLEOTIDE SEQUENCE [LARGE SCALE GENOMIC DNA]</scope>
    <source>
        <strain evidence="2 3">AGRFS4</strain>
    </source>
</reference>
<gene>
    <name evidence="2" type="ORF">G3M99_10890</name>
</gene>
<dbReference type="Proteomes" id="UP000481872">
    <property type="component" value="Unassembled WGS sequence"/>
</dbReference>